<dbReference type="PANTHER" id="PTHR13337:SF2">
    <property type="entry name" value="SUCCINATE DEHYDROGENASE [UBIQUINONE] CYTOCHROME B SMALL SUBUNIT, MITOCHONDRIAL"/>
    <property type="match status" value="1"/>
</dbReference>
<dbReference type="OrthoDB" id="18577at2759"/>
<organism evidence="13 14">
    <name type="scientific">Wickerhamomyces mucosus</name>
    <dbReference type="NCBI Taxonomy" id="1378264"/>
    <lineage>
        <taxon>Eukaryota</taxon>
        <taxon>Fungi</taxon>
        <taxon>Dikarya</taxon>
        <taxon>Ascomycota</taxon>
        <taxon>Saccharomycotina</taxon>
        <taxon>Saccharomycetes</taxon>
        <taxon>Phaffomycetales</taxon>
        <taxon>Wickerhamomycetaceae</taxon>
        <taxon>Wickerhamomyces</taxon>
    </lineage>
</organism>
<reference evidence="13" key="2">
    <citation type="submission" date="2021-01" db="EMBL/GenBank/DDBJ databases">
        <authorList>
            <person name="Schikora-Tamarit M.A."/>
        </authorList>
    </citation>
    <scope>NUCLEOTIDE SEQUENCE</scope>
    <source>
        <strain evidence="13">CBS6341</strain>
    </source>
</reference>
<reference evidence="13" key="1">
    <citation type="journal article" date="2021" name="Open Biol.">
        <title>Shared evolutionary footprints suggest mitochondrial oxidative damage underlies multiple complex I losses in fungi.</title>
        <authorList>
            <person name="Schikora-Tamarit M.A."/>
            <person name="Marcet-Houben M."/>
            <person name="Nosek J."/>
            <person name="Gabaldon T."/>
        </authorList>
    </citation>
    <scope>NUCLEOTIDE SEQUENCE</scope>
    <source>
        <strain evidence="13">CBS6341</strain>
    </source>
</reference>
<evidence type="ECO:0000256" key="10">
    <source>
        <dbReference type="PIRSR" id="PIRSR607992-1"/>
    </source>
</evidence>
<dbReference type="Pfam" id="PF05328">
    <property type="entry name" value="CybS"/>
    <property type="match status" value="1"/>
</dbReference>
<dbReference type="GO" id="GO:0046872">
    <property type="term" value="F:metal ion binding"/>
    <property type="evidence" value="ECO:0007669"/>
    <property type="project" value="UniProtKB-KW"/>
</dbReference>
<dbReference type="InterPro" id="IPR007992">
    <property type="entry name" value="CybS"/>
</dbReference>
<keyword evidence="6 12" id="KW-0809">Transit peptide</keyword>
<protein>
    <recommendedName>
        <fullName evidence="12">Succinate dehydrogenase [ubiquinone] cytochrome b small subunit</fullName>
    </recommendedName>
</protein>
<keyword evidence="9 12" id="KW-0472">Membrane</keyword>
<dbReference type="GO" id="GO:0006099">
    <property type="term" value="P:tricarboxylic acid cycle"/>
    <property type="evidence" value="ECO:0007669"/>
    <property type="project" value="TreeGrafter"/>
</dbReference>
<keyword evidence="11" id="KW-0408">Iron</keyword>
<evidence type="ECO:0000256" key="6">
    <source>
        <dbReference type="ARBA" id="ARBA00022946"/>
    </source>
</evidence>
<evidence type="ECO:0000256" key="8">
    <source>
        <dbReference type="ARBA" id="ARBA00023128"/>
    </source>
</evidence>
<keyword evidence="4" id="KW-0812">Transmembrane</keyword>
<evidence type="ECO:0000313" key="13">
    <source>
        <dbReference type="EMBL" id="KAH3667007.1"/>
    </source>
</evidence>
<dbReference type="PANTHER" id="PTHR13337">
    <property type="entry name" value="SUCCINATE DEHYDROGENASE"/>
    <property type="match status" value="1"/>
</dbReference>
<dbReference type="GO" id="GO:0006121">
    <property type="term" value="P:mitochondrial electron transport, succinate to ubiquinone"/>
    <property type="evidence" value="ECO:0007669"/>
    <property type="project" value="TreeGrafter"/>
</dbReference>
<dbReference type="InterPro" id="IPR034804">
    <property type="entry name" value="SQR/QFR_C/D"/>
</dbReference>
<proteinExistence type="inferred from homology"/>
<keyword evidence="11" id="KW-0479">Metal-binding</keyword>
<keyword evidence="8 12" id="KW-0496">Mitochondrion</keyword>
<dbReference type="SUPFAM" id="SSF81343">
    <property type="entry name" value="Fumarate reductase respiratory complex transmembrane subunits"/>
    <property type="match status" value="1"/>
</dbReference>
<dbReference type="Gene3D" id="1.20.1300.10">
    <property type="entry name" value="Fumarate reductase/succinate dehydrogenase, transmembrane subunit"/>
    <property type="match status" value="1"/>
</dbReference>
<dbReference type="FunFam" id="1.20.1300.10:FF:000007">
    <property type="entry name" value="Succinate dehydrogenase [ubiquinone] cytochrome b small subunit"/>
    <property type="match status" value="1"/>
</dbReference>
<evidence type="ECO:0000256" key="9">
    <source>
        <dbReference type="ARBA" id="ARBA00023136"/>
    </source>
</evidence>
<sequence>MVLFKKFETPLLYGFSEVEPAPTHKPKVADLAAGFDSVATVIPFDNEVNCVFEYEVAIERLKFKTEFLVTDDVRALNILSDINKYIVSLNKRFQTFDPYVCMLKEFFVFGFCKLKQFFEISSRANEKKRIRYLSIPKFPKISLKPDLSKYKLKEQPPGYIVGSVNDATVHPDIDFFHGSYHWSYERLVAVSLVPLTITPFVTSVDLPVLDALLSTLVLMHSHIGLTSCIIDYIPKRVYGIWHTYALRFLALGSVISLYGIYVIETTDEGITSLIKKIWKGKQEQEEFNFRSRY</sequence>
<dbReference type="GO" id="GO:0005743">
    <property type="term" value="C:mitochondrial inner membrane"/>
    <property type="evidence" value="ECO:0007669"/>
    <property type="project" value="UniProtKB-SubCell"/>
</dbReference>
<feature type="binding site" description="axial binding residue" evidence="11">
    <location>
        <position position="220"/>
    </location>
    <ligand>
        <name>heme b</name>
        <dbReference type="ChEBI" id="CHEBI:60344"/>
        <note>ligand shared with SDHC</note>
    </ligand>
    <ligandPart>
        <name>Fe</name>
        <dbReference type="ChEBI" id="CHEBI:18248"/>
    </ligandPart>
</feature>
<evidence type="ECO:0000256" key="2">
    <source>
        <dbReference type="ARBA" id="ARBA00007294"/>
    </source>
</evidence>
<gene>
    <name evidence="13" type="ORF">WICMUC_005354</name>
</gene>
<evidence type="ECO:0000256" key="3">
    <source>
        <dbReference type="ARBA" id="ARBA00022448"/>
    </source>
</evidence>
<comment type="similarity">
    <text evidence="2 12">Belongs to the CybS family.</text>
</comment>
<evidence type="ECO:0000256" key="5">
    <source>
        <dbReference type="ARBA" id="ARBA00022792"/>
    </source>
</evidence>
<evidence type="ECO:0000256" key="4">
    <source>
        <dbReference type="ARBA" id="ARBA00022692"/>
    </source>
</evidence>
<name>A0A9P8P7Y9_9ASCO</name>
<keyword evidence="3" id="KW-0813">Transport</keyword>
<feature type="binding site" evidence="10">
    <location>
        <position position="232"/>
    </location>
    <ligand>
        <name>a ubiquinone</name>
        <dbReference type="ChEBI" id="CHEBI:16389"/>
        <note>ligand shared with IP/SDHB</note>
    </ligand>
</feature>
<evidence type="ECO:0000256" key="7">
    <source>
        <dbReference type="ARBA" id="ARBA00022989"/>
    </source>
</evidence>
<dbReference type="AlphaFoldDB" id="A0A9P8P7Y9"/>
<accession>A0A9P8P7Y9</accession>
<dbReference type="CDD" id="cd03496">
    <property type="entry name" value="SQR_TypeC_CybS"/>
    <property type="match status" value="1"/>
</dbReference>
<dbReference type="EMBL" id="JAEUBF010001392">
    <property type="protein sequence ID" value="KAH3667007.1"/>
    <property type="molecule type" value="Genomic_DNA"/>
</dbReference>
<evidence type="ECO:0000256" key="12">
    <source>
        <dbReference type="RuleBase" id="RU364031"/>
    </source>
</evidence>
<keyword evidence="7" id="KW-1133">Transmembrane helix</keyword>
<dbReference type="Proteomes" id="UP000769528">
    <property type="component" value="Unassembled WGS sequence"/>
</dbReference>
<evidence type="ECO:0000313" key="14">
    <source>
        <dbReference type="Proteomes" id="UP000769528"/>
    </source>
</evidence>
<evidence type="ECO:0000256" key="1">
    <source>
        <dbReference type="ARBA" id="ARBA00004448"/>
    </source>
</evidence>
<comment type="subcellular location">
    <subcellularLocation>
        <location evidence="1 12">Mitochondrion inner membrane</location>
        <topology evidence="1 12">Multi-pass membrane protein</topology>
    </subcellularLocation>
</comment>
<comment type="caution">
    <text evidence="13">The sequence shown here is derived from an EMBL/GenBank/DDBJ whole genome shotgun (WGS) entry which is preliminary data.</text>
</comment>
<keyword evidence="5 12" id="KW-0999">Mitochondrion inner membrane</keyword>
<keyword evidence="14" id="KW-1185">Reference proteome</keyword>
<dbReference type="GO" id="GO:0098796">
    <property type="term" value="C:membrane protein complex"/>
    <property type="evidence" value="ECO:0007669"/>
    <property type="project" value="UniProtKB-ARBA"/>
</dbReference>
<dbReference type="GO" id="GO:0020037">
    <property type="term" value="F:heme binding"/>
    <property type="evidence" value="ECO:0007669"/>
    <property type="project" value="TreeGrafter"/>
</dbReference>
<dbReference type="GO" id="GO:0048039">
    <property type="term" value="F:ubiquinone binding"/>
    <property type="evidence" value="ECO:0007669"/>
    <property type="project" value="TreeGrafter"/>
</dbReference>
<evidence type="ECO:0000256" key="11">
    <source>
        <dbReference type="PIRSR" id="PIRSR607992-2"/>
    </source>
</evidence>